<dbReference type="EMBL" id="CP101620">
    <property type="protein sequence ID" value="UTY39499.1"/>
    <property type="molecule type" value="Genomic_DNA"/>
</dbReference>
<evidence type="ECO:0000259" key="3">
    <source>
        <dbReference type="Pfam" id="PF13005"/>
    </source>
</evidence>
<feature type="domain" description="Transposase IS66 zinc-finger binding" evidence="3">
    <location>
        <begin position="116"/>
        <end position="159"/>
    </location>
</feature>
<name>A0ABY5I2A3_9FIRM</name>
<evidence type="ECO:0000259" key="2">
    <source>
        <dbReference type="Pfam" id="PF03050"/>
    </source>
</evidence>
<evidence type="ECO:0000313" key="7">
    <source>
        <dbReference type="Proteomes" id="UP001060112"/>
    </source>
</evidence>
<reference evidence="6" key="1">
    <citation type="submission" date="2022-07" db="EMBL/GenBank/DDBJ databases">
        <title>Faecal culturing of patients with breast cancer.</title>
        <authorList>
            <person name="Teng N.M.Y."/>
            <person name="Kiu R."/>
            <person name="Evans R."/>
            <person name="Baker D.J."/>
            <person name="Zenner C."/>
            <person name="Robinson S.D."/>
            <person name="Hall L.J."/>
        </authorList>
    </citation>
    <scope>NUCLEOTIDE SEQUENCE</scope>
    <source>
        <strain evidence="6">LH1062</strain>
    </source>
</reference>
<organism evidence="6 7">
    <name type="scientific">Allocoprobacillus halotolerans</name>
    <dbReference type="NCBI Taxonomy" id="2944914"/>
    <lineage>
        <taxon>Bacteria</taxon>
        <taxon>Bacillati</taxon>
        <taxon>Bacillota</taxon>
        <taxon>Erysipelotrichia</taxon>
        <taxon>Erysipelotrichales</taxon>
        <taxon>Erysipelotrichaceae</taxon>
        <taxon>Allocoprobacillus</taxon>
    </lineage>
</organism>
<dbReference type="PANTHER" id="PTHR33678">
    <property type="entry name" value="BLL1576 PROTEIN"/>
    <property type="match status" value="1"/>
</dbReference>
<feature type="domain" description="Transposase TnpC homeodomain" evidence="4">
    <location>
        <begin position="38"/>
        <end position="97"/>
    </location>
</feature>
<dbReference type="InterPro" id="IPR052344">
    <property type="entry name" value="Transposase-related"/>
</dbReference>
<dbReference type="PANTHER" id="PTHR33678:SF1">
    <property type="entry name" value="BLL1576 PROTEIN"/>
    <property type="match status" value="1"/>
</dbReference>
<dbReference type="NCBIfam" id="NF033517">
    <property type="entry name" value="transpos_IS66"/>
    <property type="match status" value="1"/>
</dbReference>
<protein>
    <submittedName>
        <fullName evidence="6">IS66 family transposase</fullName>
    </submittedName>
</protein>
<evidence type="ECO:0000313" key="6">
    <source>
        <dbReference type="EMBL" id="UTY39499.1"/>
    </source>
</evidence>
<feature type="domain" description="Transposase IS66 central" evidence="2">
    <location>
        <begin position="179"/>
        <end position="466"/>
    </location>
</feature>
<proteinExistence type="predicted"/>
<dbReference type="InterPro" id="IPR024474">
    <property type="entry name" value="Znf_dom_IS66"/>
</dbReference>
<dbReference type="RefSeq" id="WP_290140618.1">
    <property type="nucleotide sequence ID" value="NZ_CP101620.1"/>
</dbReference>
<dbReference type="Proteomes" id="UP001060112">
    <property type="component" value="Chromosome"/>
</dbReference>
<dbReference type="Pfam" id="PF13007">
    <property type="entry name" value="LZ_Tnp_IS66"/>
    <property type="match status" value="1"/>
</dbReference>
<keyword evidence="1" id="KW-0175">Coiled coil</keyword>
<accession>A0ABY5I2A3</accession>
<dbReference type="Pfam" id="PF03050">
    <property type="entry name" value="DDE_Tnp_IS66"/>
    <property type="match status" value="1"/>
</dbReference>
<dbReference type="Pfam" id="PF13005">
    <property type="entry name" value="zf-IS66"/>
    <property type="match status" value="1"/>
</dbReference>
<evidence type="ECO:0000259" key="4">
    <source>
        <dbReference type="Pfam" id="PF13007"/>
    </source>
</evidence>
<feature type="coiled-coil region" evidence="1">
    <location>
        <begin position="8"/>
        <end position="35"/>
    </location>
</feature>
<evidence type="ECO:0000259" key="5">
    <source>
        <dbReference type="Pfam" id="PF13817"/>
    </source>
</evidence>
<evidence type="ECO:0000256" key="1">
    <source>
        <dbReference type="SAM" id="Coils"/>
    </source>
</evidence>
<keyword evidence="7" id="KW-1185">Reference proteome</keyword>
<gene>
    <name evidence="6" type="ORF">NMU03_01300</name>
</gene>
<feature type="domain" description="Transposase IS66 C-terminal" evidence="5">
    <location>
        <begin position="473"/>
        <end position="513"/>
    </location>
</feature>
<dbReference type="InterPro" id="IPR004291">
    <property type="entry name" value="Transposase_IS66_central"/>
</dbReference>
<dbReference type="InterPro" id="IPR039552">
    <property type="entry name" value="IS66_C"/>
</dbReference>
<dbReference type="InterPro" id="IPR024463">
    <property type="entry name" value="Transposase_TnpC_homeodom"/>
</dbReference>
<sequence>MNLRNLSQEELIKKINMLEERIKRQDNEINVLSEQLNWYSQQIRLQQKKLFGSSSEKIVLPDQISLFDEIEIESTPIKAEPKLEEVTYKRKKKNNKRGIDISSLPAVTKIYDLENKNCPDCGEPLRKIGENIRKELVYHPAKYEVIEHVQYVYTCDRCEEDSLKSKIFKADMKASVIYKSFASPSLLSYIIDNKFNKALPLYRQEVMFNQIGLKLSRQTMANWMIKLHDEYFKRMTDYMHKTLLQSEYLHADETTNQVLNVPDQKPTTKSYMWVYKTGRSEDKQIVHFIYENTRGHEHAKKHLEGYHNILQTDGYQAYDKLDDIRHMGCWAHCRRKYLEALDGAPSDTDLKGTASYRLLHKINKLFTLEKKLKGKSYEEIKDTRQKEAKPIIDDFFKDVKECAKVAVEKTKLSQALTYSINQEENLRLYLEDGRIEISNNRAENSIRPFCVGRRNWLFSNTVKGAEASAAIYSLLETAKLNNLKPYDYFEYLLTALTEIDINDDKELEKIMPWSKSLPENIYLTKKS</sequence>
<dbReference type="Pfam" id="PF13817">
    <property type="entry name" value="DDE_Tnp_IS66_C"/>
    <property type="match status" value="1"/>
</dbReference>